<dbReference type="FunFam" id="3.90.1410.10:FF:000014">
    <property type="entry name" value="SET domain-containing protein"/>
    <property type="match status" value="1"/>
</dbReference>
<dbReference type="CDD" id="cd10527">
    <property type="entry name" value="SET_LSMT"/>
    <property type="match status" value="1"/>
</dbReference>
<reference evidence="3" key="1">
    <citation type="journal article" date="2017" name="Genome Biol.">
        <title>Comparative genomics reveals high biological diversity and specific adaptations in the industrially and medically important fungal genus Aspergillus.</title>
        <authorList>
            <person name="de Vries R.P."/>
            <person name="Riley R."/>
            <person name="Wiebenga A."/>
            <person name="Aguilar-Osorio G."/>
            <person name="Amillis S."/>
            <person name="Uchima C.A."/>
            <person name="Anderluh G."/>
            <person name="Asadollahi M."/>
            <person name="Askin M."/>
            <person name="Barry K."/>
            <person name="Battaglia E."/>
            <person name="Bayram O."/>
            <person name="Benocci T."/>
            <person name="Braus-Stromeyer S.A."/>
            <person name="Caldana C."/>
            <person name="Canovas D."/>
            <person name="Cerqueira G.C."/>
            <person name="Chen F."/>
            <person name="Chen W."/>
            <person name="Choi C."/>
            <person name="Clum A."/>
            <person name="Dos Santos R.A."/>
            <person name="Damasio A.R."/>
            <person name="Diallinas G."/>
            <person name="Emri T."/>
            <person name="Fekete E."/>
            <person name="Flipphi M."/>
            <person name="Freyberg S."/>
            <person name="Gallo A."/>
            <person name="Gournas C."/>
            <person name="Habgood R."/>
            <person name="Hainaut M."/>
            <person name="Harispe M.L."/>
            <person name="Henrissat B."/>
            <person name="Hilden K.S."/>
            <person name="Hope R."/>
            <person name="Hossain A."/>
            <person name="Karabika E."/>
            <person name="Karaffa L."/>
            <person name="Karanyi Z."/>
            <person name="Krasevec N."/>
            <person name="Kuo A."/>
            <person name="Kusch H."/>
            <person name="LaButti K."/>
            <person name="Lagendijk E.L."/>
            <person name="Lapidus A."/>
            <person name="Levasseur A."/>
            <person name="Lindquist E."/>
            <person name="Lipzen A."/>
            <person name="Logrieco A.F."/>
            <person name="MacCabe A."/>
            <person name="Maekelae M.R."/>
            <person name="Malavazi I."/>
            <person name="Melin P."/>
            <person name="Meyer V."/>
            <person name="Mielnichuk N."/>
            <person name="Miskei M."/>
            <person name="Molnar A.P."/>
            <person name="Mule G."/>
            <person name="Ngan C.Y."/>
            <person name="Orejas M."/>
            <person name="Orosz E."/>
            <person name="Ouedraogo J.P."/>
            <person name="Overkamp K.M."/>
            <person name="Park H.-S."/>
            <person name="Perrone G."/>
            <person name="Piumi F."/>
            <person name="Punt P.J."/>
            <person name="Ram A.F."/>
            <person name="Ramon A."/>
            <person name="Rauscher S."/>
            <person name="Record E."/>
            <person name="Riano-Pachon D.M."/>
            <person name="Robert V."/>
            <person name="Roehrig J."/>
            <person name="Ruller R."/>
            <person name="Salamov A."/>
            <person name="Salih N.S."/>
            <person name="Samson R.A."/>
            <person name="Sandor E."/>
            <person name="Sanguinetti M."/>
            <person name="Schuetze T."/>
            <person name="Sepcic K."/>
            <person name="Shelest E."/>
            <person name="Sherlock G."/>
            <person name="Sophianopoulou V."/>
            <person name="Squina F.M."/>
            <person name="Sun H."/>
            <person name="Susca A."/>
            <person name="Todd R.B."/>
            <person name="Tsang A."/>
            <person name="Unkles S.E."/>
            <person name="van de Wiele N."/>
            <person name="van Rossen-Uffink D."/>
            <person name="Oliveira J.V."/>
            <person name="Vesth T.C."/>
            <person name="Visser J."/>
            <person name="Yu J.-H."/>
            <person name="Zhou M."/>
            <person name="Andersen M.R."/>
            <person name="Archer D.B."/>
            <person name="Baker S.E."/>
            <person name="Benoit I."/>
            <person name="Brakhage A.A."/>
            <person name="Braus G.H."/>
            <person name="Fischer R."/>
            <person name="Frisvad J.C."/>
            <person name="Goldman G.H."/>
            <person name="Houbraken J."/>
            <person name="Oakley B."/>
            <person name="Pocsi I."/>
            <person name="Scazzocchio C."/>
            <person name="Seiboth B."/>
            <person name="vanKuyk P.A."/>
            <person name="Wortman J."/>
            <person name="Dyer P.S."/>
            <person name="Grigoriev I.V."/>
        </authorList>
    </citation>
    <scope>NUCLEOTIDE SEQUENCE [LARGE SCALE GENOMIC DNA]</scope>
    <source>
        <strain evidence="3">CBS 593.65</strain>
    </source>
</reference>
<dbReference type="GO" id="GO:0016279">
    <property type="term" value="F:protein-lysine N-methyltransferase activity"/>
    <property type="evidence" value="ECO:0007669"/>
    <property type="project" value="TreeGrafter"/>
</dbReference>
<protein>
    <recommendedName>
        <fullName evidence="1">SET domain-containing protein</fullName>
    </recommendedName>
</protein>
<dbReference type="InterPro" id="IPR001214">
    <property type="entry name" value="SET_dom"/>
</dbReference>
<evidence type="ECO:0000313" key="3">
    <source>
        <dbReference type="Proteomes" id="UP000184356"/>
    </source>
</evidence>
<evidence type="ECO:0000259" key="1">
    <source>
        <dbReference type="PROSITE" id="PS50280"/>
    </source>
</evidence>
<proteinExistence type="predicted"/>
<feature type="domain" description="SET" evidence="1">
    <location>
        <begin position="23"/>
        <end position="273"/>
    </location>
</feature>
<dbReference type="PROSITE" id="PS50280">
    <property type="entry name" value="SET"/>
    <property type="match status" value="1"/>
</dbReference>
<dbReference type="PANTHER" id="PTHR13271">
    <property type="entry name" value="UNCHARACTERIZED PUTATIVE METHYLTRANSFERASE"/>
    <property type="match status" value="1"/>
</dbReference>
<sequence>MKRETLPIEALIPFARLYNISLRGVTFRKLRAEDGTDKGGAIVATEDKLCESNESSDNDVLVKVPSDMILSLGMVQERSKYDQHLREVLEAVGDFGKTARGAILLFLLIQISHSSPDFAGEKYRISASSAWTEYVKFLPSFLPLPTFWTMEELELLRGTSLRMAYEAKILSLEKEFDHLRDSTENIEWCRNLWWDNNTVTAEDWKYLDAAFRSRMVDLPEYGHAMVPCIDMANHAAESTVNALYEKDNDGNAILQLRSEKNLRLDEEVTISYGQDKAASEMVFSYGFLDSDRDDANQIFLDLDIPDDDPLRMAKMAFCKELPGLRIISNALVSGEAETDWESPIVWWACVNEEDGLDFAVLQNNDGSKELTMTWKAQEVRTPDHLQDLLAADPAWDIFQLRAVVLVLERLETQFFMLQTTERMVSDIRQSEDMLSIFRPDVFNTVTKLRELEGKLLVSAINDLEKKRDALMTSESVSTYLAAQQQPAEIEDDFS</sequence>
<name>A0A1L9TTQ1_9EURO</name>
<dbReference type="AlphaFoldDB" id="A0A1L9TTQ1"/>
<gene>
    <name evidence="2" type="ORF">ASPSYDRAFT_41484</name>
</gene>
<dbReference type="InterPro" id="IPR050600">
    <property type="entry name" value="SETD3_SETD6_MTase"/>
</dbReference>
<dbReference type="OrthoDB" id="441812at2759"/>
<dbReference type="InterPro" id="IPR046341">
    <property type="entry name" value="SET_dom_sf"/>
</dbReference>
<keyword evidence="3" id="KW-1185">Reference proteome</keyword>
<dbReference type="Proteomes" id="UP000184356">
    <property type="component" value="Unassembled WGS sequence"/>
</dbReference>
<dbReference type="RefSeq" id="XP_040706597.1">
    <property type="nucleotide sequence ID" value="XM_040846291.1"/>
</dbReference>
<dbReference type="GeneID" id="63762364"/>
<evidence type="ECO:0000313" key="2">
    <source>
        <dbReference type="EMBL" id="OJJ62791.1"/>
    </source>
</evidence>
<accession>A0A1L9TTQ1</accession>
<organism evidence="2 3">
    <name type="scientific">Aspergillus sydowii CBS 593.65</name>
    <dbReference type="NCBI Taxonomy" id="1036612"/>
    <lineage>
        <taxon>Eukaryota</taxon>
        <taxon>Fungi</taxon>
        <taxon>Dikarya</taxon>
        <taxon>Ascomycota</taxon>
        <taxon>Pezizomycotina</taxon>
        <taxon>Eurotiomycetes</taxon>
        <taxon>Eurotiomycetidae</taxon>
        <taxon>Eurotiales</taxon>
        <taxon>Aspergillaceae</taxon>
        <taxon>Aspergillus</taxon>
        <taxon>Aspergillus subgen. Nidulantes</taxon>
    </lineage>
</organism>
<dbReference type="STRING" id="1036612.A0A1L9TTQ1"/>
<dbReference type="SUPFAM" id="SSF82199">
    <property type="entry name" value="SET domain"/>
    <property type="match status" value="1"/>
</dbReference>
<dbReference type="PANTHER" id="PTHR13271:SF76">
    <property type="entry name" value="SET DOMAIN-CONTAINING PROTEIN 8"/>
    <property type="match status" value="1"/>
</dbReference>
<dbReference type="GO" id="GO:0005634">
    <property type="term" value="C:nucleus"/>
    <property type="evidence" value="ECO:0007669"/>
    <property type="project" value="TreeGrafter"/>
</dbReference>
<dbReference type="Gene3D" id="3.90.1410.10">
    <property type="entry name" value="set domain protein methyltransferase, domain 1"/>
    <property type="match status" value="1"/>
</dbReference>
<dbReference type="VEuPathDB" id="FungiDB:ASPSYDRAFT_41484"/>
<dbReference type="EMBL" id="KV878583">
    <property type="protein sequence ID" value="OJJ62791.1"/>
    <property type="molecule type" value="Genomic_DNA"/>
</dbReference>